<dbReference type="NCBIfam" id="TIGR01499">
    <property type="entry name" value="folC"/>
    <property type="match status" value="1"/>
</dbReference>
<evidence type="ECO:0000256" key="5">
    <source>
        <dbReference type="ARBA" id="ARBA00022840"/>
    </source>
</evidence>
<dbReference type="InterPro" id="IPR036565">
    <property type="entry name" value="Mur-like_cat_sf"/>
</dbReference>
<geneLocation type="plastid" evidence="8"/>
<dbReference type="GO" id="GO:0008841">
    <property type="term" value="F:dihydrofolate synthase activity"/>
    <property type="evidence" value="ECO:0007669"/>
    <property type="project" value="TreeGrafter"/>
</dbReference>
<dbReference type="PANTHER" id="PTHR11136:SF0">
    <property type="entry name" value="DIHYDROFOLATE SYNTHETASE-RELATED"/>
    <property type="match status" value="1"/>
</dbReference>
<sequence>MDPNSKYFDKLIATFSSRGGTLSLNRLQLFLQELNNPESDYMALQVAGTNGKGSICALLHNSLSASGLKSGLMISPHLSDWQERIRIRNEIITAHDLEELLLEIGPLSKKFLLTPFELITAAGFIYFSRQKIKVAVLEVGLGGRLDATSIHPHRQIVGFGNIGEDHQEFLGSDLVSIAKEKAGVLSPGAIAISAPQRKEVAQVLEKEAIRVGAQLRWVKPLDWPCGLTGQVQRYNSAVALGMIDAMAPFGWRFTKTSIQSAFQNARWPGRCQIINWQGSKILIDGAHNSPAARALRYEVNSYKKDNIQWVIGILERKNAPAMIEALLHPLDEVWIVPVPGHASWSADKLRIACPKYKHQIKVAEDWYAALILACNKVKKEGKQSTSMVVITGSLYLVSTAIEDMPYRTCEYIKEV</sequence>
<keyword evidence="8" id="KW-0934">Plastid</keyword>
<feature type="domain" description="Mur ligase C-terminal" evidence="7">
    <location>
        <begin position="269"/>
        <end position="393"/>
    </location>
</feature>
<dbReference type="EMBL" id="MG976688">
    <property type="protein sequence ID" value="AXY63048.1"/>
    <property type="molecule type" value="Genomic_DNA"/>
</dbReference>
<evidence type="ECO:0000256" key="4">
    <source>
        <dbReference type="ARBA" id="ARBA00022741"/>
    </source>
</evidence>
<comment type="similarity">
    <text evidence="1">Belongs to the folylpolyglutamate synthase family.</text>
</comment>
<keyword evidence="5" id="KW-0067">ATP-binding</keyword>
<evidence type="ECO:0000256" key="3">
    <source>
        <dbReference type="ARBA" id="ARBA00022723"/>
    </source>
</evidence>
<keyword evidence="6" id="KW-0460">Magnesium</keyword>
<evidence type="ECO:0000313" key="8">
    <source>
        <dbReference type="EMBL" id="AXY63048.1"/>
    </source>
</evidence>
<evidence type="ECO:0000259" key="7">
    <source>
        <dbReference type="Pfam" id="PF02875"/>
    </source>
</evidence>
<reference evidence="8" key="1">
    <citation type="submission" date="2018-02" db="EMBL/GenBank/DDBJ databases">
        <title>Genome reduction pattern in chromatophore genome of Paulinella.</title>
        <authorList>
            <person name="Lhee D."/>
            <person name="Yoon H.S."/>
        </authorList>
    </citation>
    <scope>NUCLEOTIDE SEQUENCE</scope>
    <source>
        <strain evidence="8">NZ27</strain>
    </source>
</reference>
<dbReference type="Gene3D" id="3.40.1190.10">
    <property type="entry name" value="Mur-like, catalytic domain"/>
    <property type="match status" value="1"/>
</dbReference>
<organism evidence="8">
    <name type="scientific">Paulinella micropora</name>
    <dbReference type="NCBI Taxonomy" id="1928728"/>
    <lineage>
        <taxon>Eukaryota</taxon>
        <taxon>Sar</taxon>
        <taxon>Rhizaria</taxon>
        <taxon>Cercozoa</taxon>
        <taxon>Imbricatea</taxon>
        <taxon>Silicofilosea</taxon>
        <taxon>Euglyphida</taxon>
        <taxon>Paulinellidae</taxon>
        <taxon>Paulinella</taxon>
    </lineage>
</organism>
<dbReference type="InterPro" id="IPR004101">
    <property type="entry name" value="Mur_ligase_C"/>
</dbReference>
<keyword evidence="2" id="KW-0436">Ligase</keyword>
<dbReference type="RefSeq" id="YP_009530359.1">
    <property type="nucleotide sequence ID" value="NC_039737.1"/>
</dbReference>
<dbReference type="GO" id="GO:0005737">
    <property type="term" value="C:cytoplasm"/>
    <property type="evidence" value="ECO:0007669"/>
    <property type="project" value="TreeGrafter"/>
</dbReference>
<proteinExistence type="inferred from homology"/>
<evidence type="ECO:0000256" key="6">
    <source>
        <dbReference type="ARBA" id="ARBA00022842"/>
    </source>
</evidence>
<evidence type="ECO:0000256" key="1">
    <source>
        <dbReference type="ARBA" id="ARBA00008276"/>
    </source>
</evidence>
<protein>
    <submittedName>
        <fullName evidence="8">Putative bifunctional Dihydrofolate/Folylpolyglutamate synthase</fullName>
    </submittedName>
</protein>
<dbReference type="GO" id="GO:0005524">
    <property type="term" value="F:ATP binding"/>
    <property type="evidence" value="ECO:0007669"/>
    <property type="project" value="UniProtKB-KW"/>
</dbReference>
<accession>A0A385HZI1</accession>
<dbReference type="Gene3D" id="3.90.190.20">
    <property type="entry name" value="Mur ligase, C-terminal domain"/>
    <property type="match status" value="1"/>
</dbReference>
<dbReference type="PIRSF" id="PIRSF001563">
    <property type="entry name" value="Folylpolyglu_synth"/>
    <property type="match status" value="1"/>
</dbReference>
<gene>
    <name evidence="8" type="primary">folC</name>
    <name evidence="8" type="ORF">PMNZ_085</name>
</gene>
<dbReference type="GeneID" id="38330957"/>
<dbReference type="GO" id="GO:0046872">
    <property type="term" value="F:metal ion binding"/>
    <property type="evidence" value="ECO:0007669"/>
    <property type="project" value="UniProtKB-KW"/>
</dbReference>
<evidence type="ECO:0000256" key="2">
    <source>
        <dbReference type="ARBA" id="ARBA00022598"/>
    </source>
</evidence>
<dbReference type="GO" id="GO:0004326">
    <property type="term" value="F:tetrahydrofolylpolyglutamate synthase activity"/>
    <property type="evidence" value="ECO:0007669"/>
    <property type="project" value="InterPro"/>
</dbReference>
<dbReference type="AlphaFoldDB" id="A0A385HZI1"/>
<dbReference type="Pfam" id="PF02875">
    <property type="entry name" value="Mur_ligase_C"/>
    <property type="match status" value="1"/>
</dbReference>
<dbReference type="InterPro" id="IPR001645">
    <property type="entry name" value="Folylpolyglutamate_synth"/>
</dbReference>
<dbReference type="InterPro" id="IPR036615">
    <property type="entry name" value="Mur_ligase_C_dom_sf"/>
</dbReference>
<keyword evidence="4" id="KW-0547">Nucleotide-binding</keyword>
<dbReference type="PANTHER" id="PTHR11136">
    <property type="entry name" value="FOLYLPOLYGLUTAMATE SYNTHASE-RELATED"/>
    <property type="match status" value="1"/>
</dbReference>
<dbReference type="SUPFAM" id="SSF53244">
    <property type="entry name" value="MurD-like peptide ligases, peptide-binding domain"/>
    <property type="match status" value="1"/>
</dbReference>
<name>A0A385HZI1_9EUKA</name>
<keyword evidence="3" id="KW-0479">Metal-binding</keyword>
<dbReference type="SUPFAM" id="SSF53623">
    <property type="entry name" value="MurD-like peptide ligases, catalytic domain"/>
    <property type="match status" value="1"/>
</dbReference>